<dbReference type="PROSITE" id="PS51257">
    <property type="entry name" value="PROKAR_LIPOPROTEIN"/>
    <property type="match status" value="1"/>
</dbReference>
<organism evidence="5">
    <name type="scientific">Musca domestica</name>
    <name type="common">House fly</name>
    <dbReference type="NCBI Taxonomy" id="7370"/>
    <lineage>
        <taxon>Eukaryota</taxon>
        <taxon>Metazoa</taxon>
        <taxon>Ecdysozoa</taxon>
        <taxon>Arthropoda</taxon>
        <taxon>Hexapoda</taxon>
        <taxon>Insecta</taxon>
        <taxon>Pterygota</taxon>
        <taxon>Neoptera</taxon>
        <taxon>Endopterygota</taxon>
        <taxon>Diptera</taxon>
        <taxon>Brachycera</taxon>
        <taxon>Muscomorpha</taxon>
        <taxon>Muscoidea</taxon>
        <taxon>Muscidae</taxon>
        <taxon>Musca</taxon>
    </lineage>
</organism>
<dbReference type="EC" id="2.8.1.12" evidence="4"/>
<keyword evidence="1 4" id="KW-0963">Cytoplasm</keyword>
<comment type="catalytic activity">
    <reaction evidence="4">
        <text>2 [molybdopterin-synthase sulfur-carrier protein]-C-terminal-Gly-aminoethanethioate + cyclic pyranopterin phosphate + H2O = molybdopterin + 2 [molybdopterin-synthase sulfur-carrier protein]-C-terminal Gly-Gly + 2 H(+)</text>
        <dbReference type="Rhea" id="RHEA:26333"/>
        <dbReference type="Rhea" id="RHEA-COMP:12202"/>
        <dbReference type="Rhea" id="RHEA-COMP:19907"/>
        <dbReference type="ChEBI" id="CHEBI:15377"/>
        <dbReference type="ChEBI" id="CHEBI:15378"/>
        <dbReference type="ChEBI" id="CHEBI:58698"/>
        <dbReference type="ChEBI" id="CHEBI:59648"/>
        <dbReference type="ChEBI" id="CHEBI:90778"/>
        <dbReference type="ChEBI" id="CHEBI:232372"/>
        <dbReference type="EC" id="2.8.1.12"/>
    </reaction>
</comment>
<accession>A0A1I8M5D2</accession>
<name>A0A1I8M5D2_MUSDO</name>
<evidence type="ECO:0000256" key="3">
    <source>
        <dbReference type="ARBA" id="ARBA00023150"/>
    </source>
</evidence>
<evidence type="ECO:0000313" key="7">
    <source>
        <dbReference type="RefSeq" id="XP_005181204.1"/>
    </source>
</evidence>
<dbReference type="GO" id="GO:1990140">
    <property type="term" value="C:molybdopterin synthase complex"/>
    <property type="evidence" value="ECO:0007669"/>
    <property type="project" value="UniProtKB-UniRule"/>
</dbReference>
<dbReference type="HAMAP" id="MF_03052">
    <property type="entry name" value="MOC2B"/>
    <property type="match status" value="1"/>
</dbReference>
<dbReference type="GeneID" id="101891455"/>
<comment type="subunit">
    <text evidence="4">Heterotetramer; composed of 2 small (MOCS2A) and 2 large (MOCS2B) subunits.</text>
</comment>
<dbReference type="EnsemblMetazoa" id="MDOA001415-RA">
    <property type="protein sequence ID" value="MDOA001415-PA"/>
    <property type="gene ID" value="MDOA001415"/>
</dbReference>
<dbReference type="InterPro" id="IPR003448">
    <property type="entry name" value="Mopterin_biosynth_MoaE"/>
</dbReference>
<dbReference type="Proteomes" id="UP001652621">
    <property type="component" value="Unplaced"/>
</dbReference>
<dbReference type="VEuPathDB" id="VectorBase:MDOMA2_008053"/>
<comment type="function">
    <text evidence="4">Catalytic subunit of the molybdopterin synthase complex, a complex that catalyzes the conversion of precursor Z into molybdopterin. Acts by mediating the incorporation of 2 sulfur atoms from thiocarboxylated MOCS2A into precursor Z to generate a dithiolene group.</text>
</comment>
<dbReference type="SUPFAM" id="SSF54690">
    <property type="entry name" value="Molybdopterin synthase subunit MoaE"/>
    <property type="match status" value="1"/>
</dbReference>
<dbReference type="CDD" id="cd00756">
    <property type="entry name" value="MoaE"/>
    <property type="match status" value="1"/>
</dbReference>
<dbReference type="GO" id="GO:0006777">
    <property type="term" value="P:Mo-molybdopterin cofactor biosynthetic process"/>
    <property type="evidence" value="ECO:0007669"/>
    <property type="project" value="UniProtKB-UniRule"/>
</dbReference>
<dbReference type="InterPro" id="IPR028888">
    <property type="entry name" value="MOCS2B_euk"/>
</dbReference>
<proteinExistence type="inferred from homology"/>
<gene>
    <name evidence="5" type="primary">101891455</name>
    <name evidence="7" type="synonym">LOC101891455</name>
    <name evidence="4" type="synonym">Mocs2</name>
</gene>
<comment type="similarity">
    <text evidence="4">Belongs to the MoaE family. MOCS2B subfamily.</text>
</comment>
<dbReference type="FunFam" id="3.90.1170.40:FF:000002">
    <property type="entry name" value="Molybdopterin synthase catalytic subunit"/>
    <property type="match status" value="1"/>
</dbReference>
<dbReference type="VEuPathDB" id="VectorBase:MDOA001415"/>
<dbReference type="PANTHER" id="PTHR23404">
    <property type="entry name" value="MOLYBDOPTERIN SYNTHASE RELATED"/>
    <property type="match status" value="1"/>
</dbReference>
<dbReference type="KEGG" id="mde:101891455"/>
<keyword evidence="6" id="KW-1185">Reference proteome</keyword>
<comment type="pathway">
    <text evidence="4">Cofactor biosynthesis; molybdopterin biosynthesis.</text>
</comment>
<dbReference type="AlphaFoldDB" id="A0A1I8M5D2"/>
<dbReference type="GO" id="GO:0030366">
    <property type="term" value="F:molybdopterin synthase activity"/>
    <property type="evidence" value="ECO:0007669"/>
    <property type="project" value="UniProtKB-UniRule"/>
</dbReference>
<comment type="miscellaneous">
    <text evidence="4">This protein is produced by a bicistronic gene which also produces the large subunit (MOCS2A).</text>
</comment>
<evidence type="ECO:0000256" key="4">
    <source>
        <dbReference type="HAMAP-Rule" id="MF_03052"/>
    </source>
</evidence>
<feature type="binding site" evidence="4">
    <location>
        <begin position="102"/>
        <end position="103"/>
    </location>
    <ligand>
        <name>substrate</name>
    </ligand>
</feature>
<dbReference type="OrthoDB" id="5531344at2759"/>
<reference evidence="7" key="2">
    <citation type="submission" date="2025-04" db="UniProtKB">
        <authorList>
            <consortium name="RefSeq"/>
        </authorList>
    </citation>
    <scope>IDENTIFICATION</scope>
    <source>
        <strain evidence="7">Aabys</strain>
    </source>
</reference>
<reference evidence="5" key="1">
    <citation type="submission" date="2020-05" db="UniProtKB">
        <authorList>
            <consortium name="EnsemblMetazoa"/>
        </authorList>
    </citation>
    <scope>IDENTIFICATION</scope>
    <source>
        <strain evidence="5">Aabys</strain>
    </source>
</reference>
<dbReference type="STRING" id="7370.A0A1I8M5D2"/>
<evidence type="ECO:0000256" key="2">
    <source>
        <dbReference type="ARBA" id="ARBA00022679"/>
    </source>
</evidence>
<dbReference type="InterPro" id="IPR036563">
    <property type="entry name" value="MoaE_sf"/>
</dbReference>
<comment type="subcellular location">
    <subcellularLocation>
        <location evidence="4">Cytoplasm</location>
    </subcellularLocation>
</comment>
<evidence type="ECO:0000256" key="1">
    <source>
        <dbReference type="ARBA" id="ARBA00022490"/>
    </source>
</evidence>
<keyword evidence="2 4" id="KW-0808">Transferase</keyword>
<keyword evidence="3 4" id="KW-0501">Molybdenum cofactor biosynthesis</keyword>
<sequence>MKNHLLLTHEKLDVGAINNLVTAGSCGAISLFVGTTRDNFEDKKVVSLEYEAYEPMAIKEMESICGQLRQNWSDIVNIAIFHRLGLVPVSEASVVIAVSSPHRKTALDAVSMAIEELKKRVPIWKKEKYEGDEGSWKENKECQWLSKEKDVI</sequence>
<feature type="binding site" evidence="4">
    <location>
        <begin position="125"/>
        <end position="127"/>
    </location>
    <ligand>
        <name>substrate</name>
    </ligand>
</feature>
<dbReference type="Pfam" id="PF02391">
    <property type="entry name" value="MoaE"/>
    <property type="match status" value="1"/>
</dbReference>
<evidence type="ECO:0000313" key="6">
    <source>
        <dbReference type="Proteomes" id="UP001652621"/>
    </source>
</evidence>
<dbReference type="Gene3D" id="3.90.1170.40">
    <property type="entry name" value="Molybdopterin biosynthesis MoaE subunit"/>
    <property type="match status" value="1"/>
</dbReference>
<dbReference type="UniPathway" id="UPA00344"/>
<protein>
    <recommendedName>
        <fullName evidence="4">Molybdopterin synthase catalytic subunit</fullName>
        <ecNumber evidence="4">2.8.1.12</ecNumber>
    </recommendedName>
    <alternativeName>
        <fullName evidence="4">Molybdenum cofactor synthesis protein 2 large subunit</fullName>
    </alternativeName>
    <alternativeName>
        <fullName evidence="4">Molybdenum cofactor synthesis protein 2B</fullName>
        <shortName evidence="4">MOCS2B</shortName>
    </alternativeName>
</protein>
<feature type="binding site" evidence="4">
    <location>
        <position position="118"/>
    </location>
    <ligand>
        <name>substrate</name>
    </ligand>
</feature>
<dbReference type="eggNOG" id="KOG3307">
    <property type="taxonomic scope" value="Eukaryota"/>
</dbReference>
<dbReference type="RefSeq" id="XP_005181204.1">
    <property type="nucleotide sequence ID" value="XM_005181147.3"/>
</dbReference>
<evidence type="ECO:0000313" key="5">
    <source>
        <dbReference type="EnsemblMetazoa" id="MDOA001415-PA"/>
    </source>
</evidence>